<evidence type="ECO:0000256" key="5">
    <source>
        <dbReference type="ARBA" id="ARBA00022490"/>
    </source>
</evidence>
<dbReference type="GO" id="GO:0007399">
    <property type="term" value="P:nervous system development"/>
    <property type="evidence" value="ECO:0007669"/>
    <property type="project" value="UniProtKB-KW"/>
</dbReference>
<dbReference type="Gene3D" id="2.30.30.140">
    <property type="match status" value="2"/>
</dbReference>
<dbReference type="GO" id="GO:0043005">
    <property type="term" value="C:neuron projection"/>
    <property type="evidence" value="ECO:0007669"/>
    <property type="project" value="UniProtKB-KW"/>
</dbReference>
<keyword evidence="14" id="KW-0687">Ribonucleoprotein</keyword>
<dbReference type="PANTHER" id="PTHR10603">
    <property type="entry name" value="FRAGILE X MENTAL RETARDATION SYNDROME-RELATED PROTEIN"/>
    <property type="match status" value="1"/>
</dbReference>
<dbReference type="GO" id="GO:0048170">
    <property type="term" value="P:positive regulation of long-term neuronal synaptic plasticity"/>
    <property type="evidence" value="ECO:0007669"/>
    <property type="project" value="TreeGrafter"/>
</dbReference>
<dbReference type="GO" id="GO:0051028">
    <property type="term" value="P:mRNA transport"/>
    <property type="evidence" value="ECO:0007669"/>
    <property type="project" value="TreeGrafter"/>
</dbReference>
<organism evidence="20 21">
    <name type="scientific">Ursus americanus</name>
    <name type="common">American black bear</name>
    <name type="synonym">Euarctos americanus</name>
    <dbReference type="NCBI Taxonomy" id="9643"/>
    <lineage>
        <taxon>Eukaryota</taxon>
        <taxon>Metazoa</taxon>
        <taxon>Chordata</taxon>
        <taxon>Craniata</taxon>
        <taxon>Vertebrata</taxon>
        <taxon>Euteleostomi</taxon>
        <taxon>Mammalia</taxon>
        <taxon>Eutheria</taxon>
        <taxon>Laurasiatheria</taxon>
        <taxon>Carnivora</taxon>
        <taxon>Caniformia</taxon>
        <taxon>Ursidae</taxon>
        <taxon>Ursus</taxon>
    </lineage>
</organism>
<evidence type="ECO:0000256" key="17">
    <source>
        <dbReference type="PROSITE-ProRule" id="PRU00117"/>
    </source>
</evidence>
<feature type="compositionally biased region" description="Basic and acidic residues" evidence="18">
    <location>
        <begin position="446"/>
        <end position="456"/>
    </location>
</feature>
<evidence type="ECO:0000313" key="21">
    <source>
        <dbReference type="Proteomes" id="UP000291022"/>
    </source>
</evidence>
<dbReference type="GO" id="GO:0005634">
    <property type="term" value="C:nucleus"/>
    <property type="evidence" value="ECO:0007669"/>
    <property type="project" value="TreeGrafter"/>
</dbReference>
<evidence type="ECO:0000256" key="2">
    <source>
        <dbReference type="ARBA" id="ARBA00004484"/>
    </source>
</evidence>
<keyword evidence="12" id="KW-0770">Synapse</keyword>
<evidence type="ECO:0000259" key="19">
    <source>
        <dbReference type="PROSITE" id="PS51641"/>
    </source>
</evidence>
<dbReference type="GO" id="GO:0045182">
    <property type="term" value="F:translation regulator activity"/>
    <property type="evidence" value="ECO:0007669"/>
    <property type="project" value="TreeGrafter"/>
</dbReference>
<dbReference type="CDD" id="cd22509">
    <property type="entry name" value="KH_I_FMR1_rpt2"/>
    <property type="match status" value="1"/>
</dbReference>
<evidence type="ECO:0000256" key="3">
    <source>
        <dbReference type="ARBA" id="ARBA00004495"/>
    </source>
</evidence>
<reference evidence="20" key="2">
    <citation type="submission" date="2025-08" db="UniProtKB">
        <authorList>
            <consortium name="Ensembl"/>
        </authorList>
    </citation>
    <scope>IDENTIFICATION</scope>
</reference>
<dbReference type="Pfam" id="PF12235">
    <property type="entry name" value="FXMRP1_C_core"/>
    <property type="match status" value="1"/>
</dbReference>
<dbReference type="GO" id="GO:0043204">
    <property type="term" value="C:perikaryon"/>
    <property type="evidence" value="ECO:0007669"/>
    <property type="project" value="UniProtKB-SubCell"/>
</dbReference>
<dbReference type="PANTHER" id="PTHR10603:SF4">
    <property type="entry name" value="FRAGILE X MESSENGER RIBONUCLEOPROTEIN 1"/>
    <property type="match status" value="1"/>
</dbReference>
<gene>
    <name evidence="20" type="primary">FMR1</name>
</gene>
<dbReference type="InterPro" id="IPR004087">
    <property type="entry name" value="KH_dom"/>
</dbReference>
<evidence type="ECO:0000256" key="9">
    <source>
        <dbReference type="ARBA" id="ARBA00022845"/>
    </source>
</evidence>
<dbReference type="CDD" id="cd20474">
    <property type="entry name" value="Tudor_Agenet_FMR1_rpt2"/>
    <property type="match status" value="1"/>
</dbReference>
<dbReference type="GO" id="GO:0042734">
    <property type="term" value="C:presynaptic membrane"/>
    <property type="evidence" value="ECO:0007669"/>
    <property type="project" value="UniProtKB-SubCell"/>
</dbReference>
<dbReference type="GO" id="GO:0043488">
    <property type="term" value="P:regulation of mRNA stability"/>
    <property type="evidence" value="ECO:0007669"/>
    <property type="project" value="TreeGrafter"/>
</dbReference>
<keyword evidence="21" id="KW-1185">Reference proteome</keyword>
<reference evidence="20" key="3">
    <citation type="submission" date="2025-09" db="UniProtKB">
        <authorList>
            <consortium name="Ensembl"/>
        </authorList>
    </citation>
    <scope>IDENTIFICATION</scope>
</reference>
<keyword evidence="5" id="KW-0963">Cytoplasm</keyword>
<dbReference type="InterPro" id="IPR047438">
    <property type="entry name" value="KH_I_FMR1_rpt1"/>
</dbReference>
<dbReference type="InterPro" id="IPR004088">
    <property type="entry name" value="KH_dom_type_1"/>
</dbReference>
<dbReference type="GO" id="GO:0032433">
    <property type="term" value="C:filopodium tip"/>
    <property type="evidence" value="ECO:0007669"/>
    <property type="project" value="UniProtKB-SubCell"/>
</dbReference>
<dbReference type="GO" id="GO:0099577">
    <property type="term" value="P:regulation of translation at presynapse, modulating synaptic transmission"/>
    <property type="evidence" value="ECO:0007669"/>
    <property type="project" value="TreeGrafter"/>
</dbReference>
<dbReference type="GO" id="GO:0045727">
    <property type="term" value="P:positive regulation of translation"/>
    <property type="evidence" value="ECO:0007669"/>
    <property type="project" value="TreeGrafter"/>
</dbReference>
<dbReference type="Ensembl" id="ENSUAMT00000026562.1">
    <property type="protein sequence ID" value="ENSUAMP00000023788.1"/>
    <property type="gene ID" value="ENSUAMG00000013787.1"/>
</dbReference>
<dbReference type="Pfam" id="PF17904">
    <property type="entry name" value="KH_9"/>
    <property type="match status" value="1"/>
</dbReference>
<dbReference type="SUPFAM" id="SSF54791">
    <property type="entry name" value="Eukaryotic type KH-domain (KH-domain type I)"/>
    <property type="match status" value="2"/>
</dbReference>
<dbReference type="GO" id="GO:0048513">
    <property type="term" value="P:animal organ development"/>
    <property type="evidence" value="ECO:0007669"/>
    <property type="project" value="TreeGrafter"/>
</dbReference>
<feature type="compositionally biased region" description="Gly residues" evidence="18">
    <location>
        <begin position="460"/>
        <end position="474"/>
    </location>
</feature>
<dbReference type="Proteomes" id="UP000291022">
    <property type="component" value="Unassembled WGS sequence"/>
</dbReference>
<evidence type="ECO:0000256" key="7">
    <source>
        <dbReference type="ARBA" id="ARBA00022599"/>
    </source>
</evidence>
<dbReference type="FunFam" id="2.30.30.140:FF:000001">
    <property type="entry name" value="Fragile X mental retardation 1, isoform CRA_e"/>
    <property type="match status" value="1"/>
</dbReference>
<dbReference type="PROSITE" id="PS50084">
    <property type="entry name" value="KH_TYPE_1"/>
    <property type="match status" value="2"/>
</dbReference>
<dbReference type="GO" id="GO:0010494">
    <property type="term" value="C:cytoplasmic stress granule"/>
    <property type="evidence" value="ECO:0007669"/>
    <property type="project" value="UniProtKB-SubCell"/>
</dbReference>
<evidence type="ECO:0000256" key="1">
    <source>
        <dbReference type="ARBA" id="ARBA00004210"/>
    </source>
</evidence>
<dbReference type="GO" id="GO:1990904">
    <property type="term" value="C:ribonucleoprotein complex"/>
    <property type="evidence" value="ECO:0007669"/>
    <property type="project" value="UniProtKB-KW"/>
</dbReference>
<evidence type="ECO:0000313" key="20">
    <source>
        <dbReference type="Ensembl" id="ENSUAMP00000023788.1"/>
    </source>
</evidence>
<dbReference type="CDD" id="cd22506">
    <property type="entry name" value="KH_I_FMR1_rpt1"/>
    <property type="match status" value="1"/>
</dbReference>
<name>A0A452RWD7_URSAM</name>
<evidence type="ECO:0000256" key="18">
    <source>
        <dbReference type="SAM" id="MobiDB-lite"/>
    </source>
</evidence>
<comment type="similarity">
    <text evidence="4">Belongs to the FMR1 family.</text>
</comment>
<dbReference type="SMART" id="SM00322">
    <property type="entry name" value="KH"/>
    <property type="match status" value="2"/>
</dbReference>
<dbReference type="InterPro" id="IPR041560">
    <property type="entry name" value="Tudor_FRM1"/>
</dbReference>
<proteinExistence type="inferred from homology"/>
<dbReference type="InterPro" id="IPR022034">
    <property type="entry name" value="FMR1-like_C_core"/>
</dbReference>
<dbReference type="FunFam" id="3.30.1370.10:FF:000004">
    <property type="entry name" value="Fragile X mental retardation 1, isoform CRA_e"/>
    <property type="match status" value="1"/>
</dbReference>
<accession>A0A452RWD7</accession>
<evidence type="ECO:0000256" key="16">
    <source>
        <dbReference type="ARBA" id="ARBA00034111"/>
    </source>
</evidence>
<dbReference type="PROSITE" id="PS51641">
    <property type="entry name" value="AGENET_LIKE"/>
    <property type="match status" value="2"/>
</dbReference>
<keyword evidence="13" id="KW-0966">Cell projection</keyword>
<keyword evidence="7" id="KW-0771">Synaptosome</keyword>
<evidence type="ECO:0000256" key="15">
    <source>
        <dbReference type="ARBA" id="ARBA00034102"/>
    </source>
</evidence>
<keyword evidence="11" id="KW-0524">Neurogenesis</keyword>
<evidence type="ECO:0000256" key="12">
    <source>
        <dbReference type="ARBA" id="ARBA00023018"/>
    </source>
</evidence>
<dbReference type="InterPro" id="IPR036612">
    <property type="entry name" value="KH_dom_type_1_sf"/>
</dbReference>
<evidence type="ECO:0000256" key="14">
    <source>
        <dbReference type="ARBA" id="ARBA00023274"/>
    </source>
</evidence>
<dbReference type="Pfam" id="PF05641">
    <property type="entry name" value="Agenet"/>
    <property type="match status" value="1"/>
</dbReference>
<evidence type="ECO:0000256" key="11">
    <source>
        <dbReference type="ARBA" id="ARBA00022902"/>
    </source>
</evidence>
<dbReference type="FunFam" id="3.30.1370.10:FF:000054">
    <property type="entry name" value="Fragile X mental retardation protein 1"/>
    <property type="match status" value="1"/>
</dbReference>
<keyword evidence="10 17" id="KW-0694">RNA-binding</keyword>
<dbReference type="CDD" id="cd22512">
    <property type="entry name" value="KH_I_FMR1_rpt3"/>
    <property type="match status" value="1"/>
</dbReference>
<dbReference type="InterPro" id="IPR008395">
    <property type="entry name" value="Agenet-like_dom"/>
</dbReference>
<keyword evidence="6" id="KW-0678">Repressor</keyword>
<dbReference type="AlphaFoldDB" id="A0A452RWD7"/>
<evidence type="ECO:0000256" key="13">
    <source>
        <dbReference type="ARBA" id="ARBA00023273"/>
    </source>
</evidence>
<dbReference type="InterPro" id="IPR040472">
    <property type="entry name" value="FMRP_KH0"/>
</dbReference>
<dbReference type="Pfam" id="PF18336">
    <property type="entry name" value="Tudor_FRX1"/>
    <property type="match status" value="1"/>
</dbReference>
<dbReference type="InterPro" id="IPR047436">
    <property type="entry name" value="Tudor_Agenet_FMR1_rpt2"/>
</dbReference>
<evidence type="ECO:0000256" key="8">
    <source>
        <dbReference type="ARBA" id="ARBA00022737"/>
    </source>
</evidence>
<dbReference type="InterPro" id="IPR047440">
    <property type="entry name" value="KH_I_FMR1_rpt2"/>
</dbReference>
<keyword evidence="8" id="KW-0677">Repeat</keyword>
<evidence type="ECO:0000256" key="4">
    <source>
        <dbReference type="ARBA" id="ARBA00006633"/>
    </source>
</evidence>
<evidence type="ECO:0000256" key="6">
    <source>
        <dbReference type="ARBA" id="ARBA00022491"/>
    </source>
</evidence>
<dbReference type="Pfam" id="PF00013">
    <property type="entry name" value="KH_1"/>
    <property type="match status" value="2"/>
</dbReference>
<evidence type="ECO:0000256" key="10">
    <source>
        <dbReference type="ARBA" id="ARBA00022884"/>
    </source>
</evidence>
<dbReference type="InterPro" id="IPR040148">
    <property type="entry name" value="FMR1"/>
</dbReference>
<feature type="region of interest" description="Disordered" evidence="18">
    <location>
        <begin position="366"/>
        <end position="474"/>
    </location>
</feature>
<feature type="domain" description="Agenet-like" evidence="19">
    <location>
        <begin position="1"/>
        <end position="39"/>
    </location>
</feature>
<dbReference type="FunFam" id="2.30.30.140:FF:000080">
    <property type="entry name" value="Fragile X mental retardation protein 1 B"/>
    <property type="match status" value="1"/>
</dbReference>
<dbReference type="GeneTree" id="ENSGT00950000183189"/>
<sequence>MVFFFQAFVKDVHEDSITVAFENNWQPERQIPFHDVRFPPPVGYNKDINESDEVEVYSRANEKEPCCWWLAKVRMIKGEFYVIEYAACDATYNEIVTIERLRSVNPNKPATKDTFHKIKLDVPEDLRQMCAKESAHKDFKKAVGAFSVTYDPENYQLVILSINEVTSKRAHMLIDMHFRSLRTKLSLILRNEEASKQLESSRQLASRFHEQFIVREDLMGLAIGTHGANIQQARKVPGVTAIDLDEDTCTFHIYGEDQDAVKKARSFLEFAEDVIQVPRNLVGKVIGKNGKLIQEIVDKSGVVRVRIEAENEKSVPQEEGMVPFVFVGTKDSIANATVLLDYHLNYLKEVDQLRLERLQIDEQLRQIGASSRPPPNRTDKEKGYVTDDGQGMGRGSRPYRNRGHGRRGPGYTSGTNSEASNASETESDHRDELSDWSLAPTEEERENFLRRGDGRRRGGGGRGQGGRGRGGGFKGTEMLKFLVRPITNYNRIWSVYITTITCFRSELTAIMKGVSTLKHYRIPPVKVIGCARVKIVTRRRKSQTTWMVSNHL</sequence>
<reference evidence="21" key="1">
    <citation type="submission" date="2016-06" db="EMBL/GenBank/DDBJ databases">
        <title>De novo assembly and RNA-Seq shows season-dependent expression and editing in black bear kidneys.</title>
        <authorList>
            <person name="Korstanje R."/>
            <person name="Srivastava A."/>
            <person name="Sarsani V.K."/>
            <person name="Sheehan S.M."/>
            <person name="Seger R.L."/>
            <person name="Barter M.E."/>
            <person name="Lindqvist C."/>
            <person name="Brody L.C."/>
            <person name="Mullikin J.C."/>
        </authorList>
    </citation>
    <scope>NUCLEOTIDE SEQUENCE [LARGE SCALE GENOMIC DNA]</scope>
</reference>
<feature type="domain" description="Agenet-like" evidence="19">
    <location>
        <begin position="52"/>
        <end position="104"/>
    </location>
</feature>
<feature type="compositionally biased region" description="Basic residues" evidence="18">
    <location>
        <begin position="397"/>
        <end position="407"/>
    </location>
</feature>
<protein>
    <submittedName>
        <fullName evidence="20">Fragile X messenger ribonucleoprotein 1</fullName>
    </submittedName>
</protein>
<comment type="subcellular location">
    <subcellularLocation>
        <location evidence="3">Cell projection</location>
        <location evidence="3">Filopodium tip</location>
    </subcellularLocation>
    <subcellularLocation>
        <location evidence="1">Cytoplasm</location>
        <location evidence="1">Stress granule</location>
    </subcellularLocation>
    <subcellularLocation>
        <location evidence="2">Perikaryon</location>
    </subcellularLocation>
    <subcellularLocation>
        <location evidence="16">Presynaptic cell membrane</location>
    </subcellularLocation>
    <subcellularLocation>
        <location evidence="15">Synapse</location>
        <location evidence="15">Synaptosome</location>
    </subcellularLocation>
</comment>
<dbReference type="GO" id="GO:0003730">
    <property type="term" value="F:mRNA 3'-UTR binding"/>
    <property type="evidence" value="ECO:0007669"/>
    <property type="project" value="TreeGrafter"/>
</dbReference>
<dbReference type="Gene3D" id="3.30.1370.10">
    <property type="entry name" value="K Homology domain, type 1"/>
    <property type="match status" value="2"/>
</dbReference>
<keyword evidence="9" id="KW-0810">Translation regulation</keyword>
<feature type="compositionally biased region" description="Low complexity" evidence="18">
    <location>
        <begin position="415"/>
        <end position="424"/>
    </location>
</feature>